<dbReference type="SUPFAM" id="SSF56281">
    <property type="entry name" value="Metallo-hydrolase/oxidoreductase"/>
    <property type="match status" value="1"/>
</dbReference>
<dbReference type="InterPro" id="IPR050114">
    <property type="entry name" value="UPF0173_UPF0282_UlaG_hydrolase"/>
</dbReference>
<dbReference type="PANTHER" id="PTHR43546">
    <property type="entry name" value="UPF0173 METAL-DEPENDENT HYDROLASE MJ1163-RELATED"/>
    <property type="match status" value="1"/>
</dbReference>
<reference evidence="4" key="2">
    <citation type="journal article" date="2014" name="PLoS ONE">
        <title>Genome and Transcriptome Analysis of the Fungal Pathogen Fusarium oxysporum f. sp. cubense Causing Banana Vascular Wilt Disease.</title>
        <authorList>
            <person name="Guo L."/>
            <person name="Han L."/>
            <person name="Yang L."/>
            <person name="Zeng H."/>
            <person name="Fan D."/>
            <person name="Zhu Y."/>
            <person name="Feng Y."/>
            <person name="Wang G."/>
            <person name="Peng C."/>
            <person name="Jiang X."/>
            <person name="Zhou D."/>
            <person name="Ni P."/>
            <person name="Liang C."/>
            <person name="Liu L."/>
            <person name="Wang J."/>
            <person name="Mao C."/>
            <person name="Fang X."/>
            <person name="Peng M."/>
            <person name="Huang J."/>
        </authorList>
    </citation>
    <scope>NUCLEOTIDE SEQUENCE [LARGE SCALE GENOMIC DNA]</scope>
    <source>
        <strain evidence="4">race 4</strain>
    </source>
</reference>
<dbReference type="Gene3D" id="3.60.15.10">
    <property type="entry name" value="Ribonuclease Z/Hydroxyacylglutathione hydrolase-like"/>
    <property type="match status" value="1"/>
</dbReference>
<evidence type="ECO:0000259" key="2">
    <source>
        <dbReference type="Pfam" id="PF12706"/>
    </source>
</evidence>
<evidence type="ECO:0000313" key="4">
    <source>
        <dbReference type="Proteomes" id="UP000016929"/>
    </source>
</evidence>
<dbReference type="AlphaFoldDB" id="N1RE07"/>
<dbReference type="PANTHER" id="PTHR43546:SF7">
    <property type="entry name" value="METALLO-BETA-LACTAMASE DOMAIN-CONTAINING PROTEIN"/>
    <property type="match status" value="1"/>
</dbReference>
<keyword evidence="4" id="KW-1185">Reference proteome</keyword>
<accession>N1RE07</accession>
<sequence>MSDKGSIGLGLSKRQPLLKDKSTRGDDQSLLPKAIKTHPRGSEGDENANVYFIGTATTIIEWEGFRLLTDPNFLHAGDHVHLGPGVTAQRQTNPAVDLHELPSLDAILLSHYHEDHFDRLVEDSLNRDFLIVTTPHAHKCLTSKNEPFRNVKPLDFFDHLELKNEDSKAGEPLPVIKVTGMPGKHVPPGPLAAVNDLLGAVPPTNGWMLELGYHKVENGKLQTGYRIYISGDTLLVDELKEIPKWLREERIDLMLIHLGGTTIPGPSAPLDLFLCLCPCRSHDLCRGLCRDLDLDRQPHQYPGLGLSRGRDLFPGLSPGLFPGPFLDLFHGLYPYPYHGRVVCHGHVLAPESFHRGNHAKDCGLASSVKVTGL</sequence>
<protein>
    <recommendedName>
        <fullName evidence="2">Metallo-beta-lactamase domain-containing protein</fullName>
    </recommendedName>
</protein>
<evidence type="ECO:0000313" key="3">
    <source>
        <dbReference type="EMBL" id="EMT63949.1"/>
    </source>
</evidence>
<evidence type="ECO:0000256" key="1">
    <source>
        <dbReference type="SAM" id="MobiDB-lite"/>
    </source>
</evidence>
<reference evidence="4" key="1">
    <citation type="submission" date="2012-09" db="EMBL/GenBank/DDBJ databases">
        <title>Genome sequencing and comparative transcriptomics of race 1 and race 4 of banana pathogen: Fusarium oxysporum f. sp. cubense.</title>
        <authorList>
            <person name="Fang X."/>
            <person name="Huang J."/>
        </authorList>
    </citation>
    <scope>NUCLEOTIDE SEQUENCE [LARGE SCALE GENOMIC DNA]</scope>
    <source>
        <strain evidence="4">race 4</strain>
    </source>
</reference>
<dbReference type="EMBL" id="KB726992">
    <property type="protein sequence ID" value="EMT63949.1"/>
    <property type="molecule type" value="Genomic_DNA"/>
</dbReference>
<dbReference type="OrthoDB" id="332863at2759"/>
<proteinExistence type="predicted"/>
<organism evidence="3 4">
    <name type="scientific">Fusarium oxysporum f. sp. cubense (strain race 4)</name>
    <name type="common">Panama disease fungus</name>
    <dbReference type="NCBI Taxonomy" id="2502994"/>
    <lineage>
        <taxon>Eukaryota</taxon>
        <taxon>Fungi</taxon>
        <taxon>Dikarya</taxon>
        <taxon>Ascomycota</taxon>
        <taxon>Pezizomycotina</taxon>
        <taxon>Sordariomycetes</taxon>
        <taxon>Hypocreomycetidae</taxon>
        <taxon>Hypocreales</taxon>
        <taxon>Nectriaceae</taxon>
        <taxon>Fusarium</taxon>
        <taxon>Fusarium oxysporum species complex</taxon>
    </lineage>
</organism>
<dbReference type="Proteomes" id="UP000016929">
    <property type="component" value="Unassembled WGS sequence"/>
</dbReference>
<dbReference type="InterPro" id="IPR001279">
    <property type="entry name" value="Metallo-B-lactamas"/>
</dbReference>
<gene>
    <name evidence="3" type="ORF">FOC4_g10010423</name>
</gene>
<feature type="compositionally biased region" description="Basic and acidic residues" evidence="1">
    <location>
        <begin position="17"/>
        <end position="27"/>
    </location>
</feature>
<dbReference type="Pfam" id="PF12706">
    <property type="entry name" value="Lactamase_B_2"/>
    <property type="match status" value="1"/>
</dbReference>
<feature type="region of interest" description="Disordered" evidence="1">
    <location>
        <begin position="1"/>
        <end position="42"/>
    </location>
</feature>
<feature type="domain" description="Metallo-beta-lactamase" evidence="2">
    <location>
        <begin position="83"/>
        <end position="260"/>
    </location>
</feature>
<name>N1RE07_FUSC4</name>
<dbReference type="HOGENOM" id="CLU_741936_0_0_1"/>
<dbReference type="InterPro" id="IPR036866">
    <property type="entry name" value="RibonucZ/Hydroxyglut_hydro"/>
</dbReference>